<name>A0A813JY60_POLGL</name>
<dbReference type="AlphaFoldDB" id="A0A813JY60"/>
<protein>
    <submittedName>
        <fullName evidence="2">Uncharacterized protein</fullName>
    </submittedName>
</protein>
<feature type="region of interest" description="Disordered" evidence="1">
    <location>
        <begin position="286"/>
        <end position="309"/>
    </location>
</feature>
<evidence type="ECO:0000313" key="2">
    <source>
        <dbReference type="EMBL" id="CAE8688810.1"/>
    </source>
</evidence>
<accession>A0A813JY60</accession>
<evidence type="ECO:0000313" key="3">
    <source>
        <dbReference type="Proteomes" id="UP000626109"/>
    </source>
</evidence>
<dbReference type="GO" id="GO:0045259">
    <property type="term" value="C:proton-transporting ATP synthase complex"/>
    <property type="evidence" value="ECO:0007669"/>
    <property type="project" value="InterPro"/>
</dbReference>
<dbReference type="GO" id="GO:0005524">
    <property type="term" value="F:ATP binding"/>
    <property type="evidence" value="ECO:0007669"/>
    <property type="project" value="TreeGrafter"/>
</dbReference>
<dbReference type="InterPro" id="IPR027417">
    <property type="entry name" value="P-loop_NTPase"/>
</dbReference>
<dbReference type="GO" id="GO:0043531">
    <property type="term" value="F:ADP binding"/>
    <property type="evidence" value="ECO:0007669"/>
    <property type="project" value="TreeGrafter"/>
</dbReference>
<gene>
    <name evidence="2" type="ORF">PGLA2088_LOCUS26147</name>
</gene>
<feature type="region of interest" description="Disordered" evidence="1">
    <location>
        <begin position="503"/>
        <end position="523"/>
    </location>
</feature>
<organism evidence="2 3">
    <name type="scientific">Polarella glacialis</name>
    <name type="common">Dinoflagellate</name>
    <dbReference type="NCBI Taxonomy" id="89957"/>
    <lineage>
        <taxon>Eukaryota</taxon>
        <taxon>Sar</taxon>
        <taxon>Alveolata</taxon>
        <taxon>Dinophyceae</taxon>
        <taxon>Suessiales</taxon>
        <taxon>Suessiaceae</taxon>
        <taxon>Polarella</taxon>
    </lineage>
</organism>
<dbReference type="Gene3D" id="3.40.50.12240">
    <property type="match status" value="1"/>
</dbReference>
<dbReference type="EMBL" id="CAJNNW010026961">
    <property type="protein sequence ID" value="CAE8688810.1"/>
    <property type="molecule type" value="Genomic_DNA"/>
</dbReference>
<dbReference type="PANTHER" id="PTHR48082:SF2">
    <property type="entry name" value="ATP SYNTHASE SUBUNIT ALPHA, MITOCHONDRIAL"/>
    <property type="match status" value="1"/>
</dbReference>
<proteinExistence type="predicted"/>
<dbReference type="GO" id="GO:0046933">
    <property type="term" value="F:proton-transporting ATP synthase activity, rotational mechanism"/>
    <property type="evidence" value="ECO:0007669"/>
    <property type="project" value="InterPro"/>
</dbReference>
<evidence type="ECO:0000256" key="1">
    <source>
        <dbReference type="SAM" id="MobiDB-lite"/>
    </source>
</evidence>
<dbReference type="InterPro" id="IPR005294">
    <property type="entry name" value="ATP_synth_F1_asu"/>
</dbReference>
<dbReference type="Proteomes" id="UP000626109">
    <property type="component" value="Unassembled WGS sequence"/>
</dbReference>
<dbReference type="SUPFAM" id="SSF52540">
    <property type="entry name" value="P-loop containing nucleoside triphosphate hydrolases"/>
    <property type="match status" value="1"/>
</dbReference>
<sequence>MAMSGSPAFLVLQSGPSEGFSSALGARLRGLRRHQPGPAHRLPQLQQPLCSASLASGAVVGAVAAAVVVVVASSRSGRSRRKGEKLGPSRVSLQALDGSSLIDDSPLDLYPAIPDDSEPMEPAEPATLLEVRGELVLVRAGKGLQLAVRAGATVVFSGGAEGVFLAWKEDVGVLHVVSGKVLQSESVRATGALMSTSSGPALRGRILDSWGQPLDGRPPPPVPADQRRTFVEFKSMQERTNQYRALFTGVQGVDFAVPIGRGQTMLFQGTNPEEDRRHLWPDLMASEPQPGCRAKGAETVGPGGWKANDPRGQTVNVAVCRTLADAEELRSKLEARGCWERCTIIVPQSDSPGAGMIALSAALSFAESFSEKDGEALVLGEFESMHRVWNALADVAGQERQAKGILVDPADSNWVDMAGTILRESIAERRKFWFNLVSRAANSVDGGSVSLLGWLWEKEGGLDFRRKQAYEKRVKQVMAIPRISDDIRQKMLDKLKDEAQSSGALVATSAAQEPDDSSPGVPNWEIEELKSITDGHILLRPHESADWRWSVDAYRSLPRLGTDALHPALISVDAPKLRLKMMQGRDRANFLQDTRGAPQTLDKKRAVQIELLELVLQQPAGRSFSVQQEVARLMIASEPDCKRLRDCEVSQRSEVLDSLTEDLLVSAPGQRAVAQILETGDISQEAYDELAKEVELR</sequence>
<dbReference type="PANTHER" id="PTHR48082">
    <property type="entry name" value="ATP SYNTHASE SUBUNIT ALPHA, MITOCHONDRIAL"/>
    <property type="match status" value="1"/>
</dbReference>
<comment type="caution">
    <text evidence="2">The sequence shown here is derived from an EMBL/GenBank/DDBJ whole genome shotgun (WGS) entry which is preliminary data.</text>
</comment>
<reference evidence="2" key="1">
    <citation type="submission" date="2021-02" db="EMBL/GenBank/DDBJ databases">
        <authorList>
            <person name="Dougan E. K."/>
            <person name="Rhodes N."/>
            <person name="Thang M."/>
            <person name="Chan C."/>
        </authorList>
    </citation>
    <scope>NUCLEOTIDE SEQUENCE</scope>
</reference>